<dbReference type="AlphaFoldDB" id="A0A5P2G2U3"/>
<keyword evidence="2" id="KW-1185">Reference proteome</keyword>
<dbReference type="Proteomes" id="UP000292424">
    <property type="component" value="Chromosome"/>
</dbReference>
<evidence type="ECO:0000313" key="1">
    <source>
        <dbReference type="EMBL" id="QES90134.1"/>
    </source>
</evidence>
<evidence type="ECO:0000313" key="2">
    <source>
        <dbReference type="Proteomes" id="UP000292424"/>
    </source>
</evidence>
<dbReference type="OrthoDB" id="634553at2"/>
<gene>
    <name evidence="1" type="ORF">E0W69_016260</name>
</gene>
<organism evidence="1 2">
    <name type="scientific">Rhizosphaericola mali</name>
    <dbReference type="NCBI Taxonomy" id="2545455"/>
    <lineage>
        <taxon>Bacteria</taxon>
        <taxon>Pseudomonadati</taxon>
        <taxon>Bacteroidota</taxon>
        <taxon>Chitinophagia</taxon>
        <taxon>Chitinophagales</taxon>
        <taxon>Chitinophagaceae</taxon>
        <taxon>Rhizosphaericola</taxon>
    </lineage>
</organism>
<name>A0A5P2G2U3_9BACT</name>
<proteinExistence type="predicted"/>
<dbReference type="RefSeq" id="WP_131331090.1">
    <property type="nucleotide sequence ID" value="NZ_CP044016.1"/>
</dbReference>
<reference evidence="1 2" key="1">
    <citation type="submission" date="2019-09" db="EMBL/GenBank/DDBJ databases">
        <title>Complete genome sequence of Arachidicoccus sp. B3-10 isolated from apple orchard soil.</title>
        <authorList>
            <person name="Kim H.S."/>
            <person name="Han K.-I."/>
            <person name="Suh M.K."/>
            <person name="Lee K.C."/>
            <person name="Eom M.K."/>
            <person name="Kim J.-S."/>
            <person name="Kang S.W."/>
            <person name="Sin Y."/>
            <person name="Lee J.-S."/>
        </authorList>
    </citation>
    <scope>NUCLEOTIDE SEQUENCE [LARGE SCALE GENOMIC DNA]</scope>
    <source>
        <strain evidence="1 2">B3-10</strain>
    </source>
</reference>
<dbReference type="EMBL" id="CP044016">
    <property type="protein sequence ID" value="QES90134.1"/>
    <property type="molecule type" value="Genomic_DNA"/>
</dbReference>
<dbReference type="KEGG" id="arac:E0W69_016260"/>
<accession>A0A5P2G2U3</accession>
<sequence length="358" mass="42521">MPYQHAFYYWKNNTNQDYIPDDSYDTIVRRMQISNFYVRYMDVDWNEYLKIPVPSSGLGMKDNDPINLPTAIEFGHTPVIFITNAVFQNIDDVWCKDSLPIKLKHRIEYIQNELAENFAHRIYENTPDSIRSTQNYILPNGDSIRQAFLASIKEIQIDCDWTEGTKYKYFKFIKAFRQLYPNKIFSATIRLYPFKYYKKMGIPPVDKGVLMCYNIGGVYNINTKNSILDLNEVKKYITHNDYKIPLDIALPLFSWFRWFRGNEFKGIIYKKNLNKTDANLDSIGTKRYRLLNDLSIDDNYLREGDVLIDEQIDSSELLNCANFLKEKLSDSRKIIFFHWDDKLLKDHDQTIKKIFDMY</sequence>
<protein>
    <submittedName>
        <fullName evidence="1">Uncharacterized protein</fullName>
    </submittedName>
</protein>